<dbReference type="RefSeq" id="WP_000840052.1">
    <property type="nucleotide sequence ID" value="NZ_JEWH01000078.1"/>
</dbReference>
<keyword evidence="1" id="KW-0175">Coiled coil</keyword>
<accession>A0A009IGC5</accession>
<evidence type="ECO:0000313" key="3">
    <source>
        <dbReference type="Proteomes" id="UP000020595"/>
    </source>
</evidence>
<protein>
    <submittedName>
        <fullName evidence="2">Uncharacterized protein</fullName>
    </submittedName>
</protein>
<dbReference type="PATRIC" id="fig|1310613.3.peg.3679"/>
<dbReference type="EMBL" id="JEWH01000078">
    <property type="protein sequence ID" value="EXB03679.1"/>
    <property type="molecule type" value="Genomic_DNA"/>
</dbReference>
<evidence type="ECO:0000256" key="1">
    <source>
        <dbReference type="SAM" id="Coils"/>
    </source>
</evidence>
<name>A0A009IGC5_ACIB9</name>
<dbReference type="AlphaFoldDB" id="A0A009IGC5"/>
<organism evidence="2 3">
    <name type="scientific">Acinetobacter baumannii (strain 1295743)</name>
    <dbReference type="NCBI Taxonomy" id="1310613"/>
    <lineage>
        <taxon>Bacteria</taxon>
        <taxon>Pseudomonadati</taxon>
        <taxon>Pseudomonadota</taxon>
        <taxon>Gammaproteobacteria</taxon>
        <taxon>Moraxellales</taxon>
        <taxon>Moraxellaceae</taxon>
        <taxon>Acinetobacter</taxon>
        <taxon>Acinetobacter calcoaceticus/baumannii complex</taxon>
    </lineage>
</organism>
<proteinExistence type="predicted"/>
<evidence type="ECO:0000313" key="2">
    <source>
        <dbReference type="EMBL" id="EXB03679.1"/>
    </source>
</evidence>
<gene>
    <name evidence="2" type="ORF">J512_3848</name>
</gene>
<sequence length="226" mass="25326">MKSNENERIDFIEAKAFGCFGSISCFSRDSEYCQRCPAFEACEQKSYETLNAIKQVVNVNDLLKQHEKARMAQEAKRRALREEMNAAKSLSSGGIQPKKPTLVERATKVEKVFFEPTPEQQELIVKLPVKAQSFALTLVKSGLVTEIKEGLAKNENAMKGKTPAWLSLAVEKLLLGGYTRSELKKAFMEELNWKENTAQSHVSLAFVLLTCFGIAKEESSKLLISK</sequence>
<comment type="caution">
    <text evidence="2">The sequence shown here is derived from an EMBL/GenBank/DDBJ whole genome shotgun (WGS) entry which is preliminary data.</text>
</comment>
<reference evidence="2 3" key="1">
    <citation type="submission" date="2014-02" db="EMBL/GenBank/DDBJ databases">
        <title>Comparative genomics and transcriptomics to identify genetic mechanisms underlying the emergence of carbapenem resistant Acinetobacter baumannii (CRAb).</title>
        <authorList>
            <person name="Harris A.D."/>
            <person name="Johnson K.J."/>
            <person name="George J."/>
            <person name="Shefchek K."/>
            <person name="Daugherty S.C."/>
            <person name="Parankush S."/>
            <person name="Sadzewicz L."/>
            <person name="Tallon L."/>
            <person name="Sengamalay N."/>
            <person name="Hazen T.H."/>
            <person name="Rasko D.A."/>
        </authorList>
    </citation>
    <scope>NUCLEOTIDE SEQUENCE [LARGE SCALE GENOMIC DNA]</scope>
    <source>
        <strain evidence="2 3">1295743</strain>
    </source>
</reference>
<dbReference type="Proteomes" id="UP000020595">
    <property type="component" value="Unassembled WGS sequence"/>
</dbReference>
<feature type="coiled-coil region" evidence="1">
    <location>
        <begin position="63"/>
        <end position="90"/>
    </location>
</feature>